<evidence type="ECO:0000313" key="4">
    <source>
        <dbReference type="EMBL" id="MEW9919698.1"/>
    </source>
</evidence>
<accession>A0ABV3RMA2</accession>
<dbReference type="RefSeq" id="WP_367877402.1">
    <property type="nucleotide sequence ID" value="NZ_JBFNXX010000005.1"/>
</dbReference>
<keyword evidence="5" id="KW-1185">Reference proteome</keyword>
<dbReference type="SUPFAM" id="SSF53335">
    <property type="entry name" value="S-adenosyl-L-methionine-dependent methyltransferases"/>
    <property type="match status" value="1"/>
</dbReference>
<dbReference type="GO" id="GO:0008168">
    <property type="term" value="F:methyltransferase activity"/>
    <property type="evidence" value="ECO:0007669"/>
    <property type="project" value="UniProtKB-KW"/>
</dbReference>
<dbReference type="EC" id="2.1.1.223" evidence="4"/>
<dbReference type="GO" id="GO:0032259">
    <property type="term" value="P:methylation"/>
    <property type="evidence" value="ECO:0007669"/>
    <property type="project" value="UniProtKB-KW"/>
</dbReference>
<dbReference type="Proteomes" id="UP001556098">
    <property type="component" value="Unassembled WGS sequence"/>
</dbReference>
<dbReference type="InterPro" id="IPR050210">
    <property type="entry name" value="tRNA_Adenine-N(6)_MTase"/>
</dbReference>
<evidence type="ECO:0000256" key="1">
    <source>
        <dbReference type="ARBA" id="ARBA00022603"/>
    </source>
</evidence>
<dbReference type="PANTHER" id="PTHR47739:SF1">
    <property type="entry name" value="TRNA1(VAL) (ADENINE(37)-N6)-METHYLTRANSFERASE"/>
    <property type="match status" value="1"/>
</dbReference>
<sequence>MSASADSDLTHDAFLGGRLHLWQPRQGYRAGMDAVLLSASIPAEKGQRVLELGCGVGTAILCLGTRLPGLTLTGVERDAAFAALARRNGGEALELVEADLSDMPLHLRQRQFDHVLANPPFYDRAASVASGEPSREAAHGADTPLQTWVRTAARRLAPKGQAHFIHLTERLPDIIRALPHEMGSIEVLPLTARPGRAPERIILRARKNGRGAFRLHAPLILHEGPAHIEDGDSYVPAIAAVLRDAAPLQF</sequence>
<dbReference type="EMBL" id="JBFNXX010000005">
    <property type="protein sequence ID" value="MEW9919698.1"/>
    <property type="molecule type" value="Genomic_DNA"/>
</dbReference>
<keyword evidence="2" id="KW-0949">S-adenosyl-L-methionine</keyword>
<evidence type="ECO:0000256" key="2">
    <source>
        <dbReference type="ARBA" id="ARBA00022691"/>
    </source>
</evidence>
<dbReference type="InterPro" id="IPR029063">
    <property type="entry name" value="SAM-dependent_MTases_sf"/>
</dbReference>
<dbReference type="CDD" id="cd02440">
    <property type="entry name" value="AdoMet_MTases"/>
    <property type="match status" value="1"/>
</dbReference>
<dbReference type="Pfam" id="PF05175">
    <property type="entry name" value="MTS"/>
    <property type="match status" value="1"/>
</dbReference>
<reference evidence="4 5" key="1">
    <citation type="submission" date="2024-07" db="EMBL/GenBank/DDBJ databases">
        <title>Marimonas sp.nov., isolated from tidal-flat sediment.</title>
        <authorList>
            <person name="Jayan J.N."/>
            <person name="Lee S.S."/>
        </authorList>
    </citation>
    <scope>NUCLEOTIDE SEQUENCE [LARGE SCALE GENOMIC DNA]</scope>
    <source>
        <strain evidence="4 5">MJW-29</strain>
    </source>
</reference>
<evidence type="ECO:0000259" key="3">
    <source>
        <dbReference type="Pfam" id="PF05175"/>
    </source>
</evidence>
<proteinExistence type="predicted"/>
<keyword evidence="1 4" id="KW-0489">Methyltransferase</keyword>
<dbReference type="PANTHER" id="PTHR47739">
    <property type="entry name" value="TRNA1(VAL) (ADENINE(37)-N6)-METHYLTRANSFERASE"/>
    <property type="match status" value="1"/>
</dbReference>
<organism evidence="4 5">
    <name type="scientific">Sulfitobacter sediminis</name>
    <dbReference type="NCBI Taxonomy" id="3234186"/>
    <lineage>
        <taxon>Bacteria</taxon>
        <taxon>Pseudomonadati</taxon>
        <taxon>Pseudomonadota</taxon>
        <taxon>Alphaproteobacteria</taxon>
        <taxon>Rhodobacterales</taxon>
        <taxon>Roseobacteraceae</taxon>
        <taxon>Sulfitobacter</taxon>
    </lineage>
</organism>
<keyword evidence="4" id="KW-0808">Transferase</keyword>
<gene>
    <name evidence="4" type="ORF">AB2B41_08790</name>
</gene>
<comment type="caution">
    <text evidence="4">The sequence shown here is derived from an EMBL/GenBank/DDBJ whole genome shotgun (WGS) entry which is preliminary data.</text>
</comment>
<dbReference type="InterPro" id="IPR007848">
    <property type="entry name" value="Small_mtfrase_dom"/>
</dbReference>
<dbReference type="PROSITE" id="PS00092">
    <property type="entry name" value="N6_MTASE"/>
    <property type="match status" value="1"/>
</dbReference>
<dbReference type="Gene3D" id="3.40.50.150">
    <property type="entry name" value="Vaccinia Virus protein VP39"/>
    <property type="match status" value="1"/>
</dbReference>
<dbReference type="InterPro" id="IPR002052">
    <property type="entry name" value="DNA_methylase_N6_adenine_CS"/>
</dbReference>
<name>A0ABV3RMA2_9RHOB</name>
<feature type="domain" description="Methyltransferase small" evidence="3">
    <location>
        <begin position="36"/>
        <end position="126"/>
    </location>
</feature>
<evidence type="ECO:0000313" key="5">
    <source>
        <dbReference type="Proteomes" id="UP001556098"/>
    </source>
</evidence>
<protein>
    <submittedName>
        <fullName evidence="4">tRNA1(Val) (Adenine(37)-N6)-methyltransferase</fullName>
        <ecNumber evidence="4">2.1.1.223</ecNumber>
    </submittedName>
</protein>